<dbReference type="InterPro" id="IPR001214">
    <property type="entry name" value="SET_dom"/>
</dbReference>
<dbReference type="InterPro" id="IPR046341">
    <property type="entry name" value="SET_dom_sf"/>
</dbReference>
<reference evidence="2" key="1">
    <citation type="submission" date="2013-12" db="EMBL/GenBank/DDBJ databases">
        <title>The Genome Sequence of Aphanomyces astaci APO3.</title>
        <authorList>
            <consortium name="The Broad Institute Genomics Platform"/>
            <person name="Russ C."/>
            <person name="Tyler B."/>
            <person name="van West P."/>
            <person name="Dieguez-Uribeondo J."/>
            <person name="Young S.K."/>
            <person name="Zeng Q."/>
            <person name="Gargeya S."/>
            <person name="Fitzgerald M."/>
            <person name="Abouelleil A."/>
            <person name="Alvarado L."/>
            <person name="Chapman S.B."/>
            <person name="Gainer-Dewar J."/>
            <person name="Goldberg J."/>
            <person name="Griggs A."/>
            <person name="Gujja S."/>
            <person name="Hansen M."/>
            <person name="Howarth C."/>
            <person name="Imamovic A."/>
            <person name="Ireland A."/>
            <person name="Larimer J."/>
            <person name="McCowan C."/>
            <person name="Murphy C."/>
            <person name="Pearson M."/>
            <person name="Poon T.W."/>
            <person name="Priest M."/>
            <person name="Roberts A."/>
            <person name="Saif S."/>
            <person name="Shea T."/>
            <person name="Sykes S."/>
            <person name="Wortman J."/>
            <person name="Nusbaum C."/>
            <person name="Birren B."/>
        </authorList>
    </citation>
    <scope>NUCLEOTIDE SEQUENCE [LARGE SCALE GENOMIC DNA]</scope>
    <source>
        <strain evidence="2">APO3</strain>
    </source>
</reference>
<evidence type="ECO:0000313" key="2">
    <source>
        <dbReference type="EMBL" id="ETV65852.1"/>
    </source>
</evidence>
<dbReference type="OrthoDB" id="308383at2759"/>
<feature type="domain" description="SET" evidence="1">
    <location>
        <begin position="82"/>
        <end position="198"/>
    </location>
</feature>
<dbReference type="Gene3D" id="2.170.270.10">
    <property type="entry name" value="SET domain"/>
    <property type="match status" value="1"/>
</dbReference>
<dbReference type="RefSeq" id="XP_009844715.1">
    <property type="nucleotide sequence ID" value="XM_009846413.1"/>
</dbReference>
<dbReference type="GeneID" id="20819570"/>
<gene>
    <name evidence="2" type="ORF">H257_17574</name>
</gene>
<dbReference type="AlphaFoldDB" id="W4FEC0"/>
<protein>
    <recommendedName>
        <fullName evidence="1">SET domain-containing protein</fullName>
    </recommendedName>
</protein>
<sequence>MMMIHCLDQGDPDDDADGSVGYCGTTISCDDASAVMKCFYTRHLLFESSQDLRNYSYWGFTDGFPTLCGSERAAVDAGLVHPHIEMRPIDIPGIGTQMGLFATQDLPAGTFLGEYTGVLKADRGGSFDSYGLAYPSTYEHGNLCISASEYGNIMRCINHSYTRPNSAFASALCNGLLRMICRTQCNVVSGTQILINYGTAYWNAAGVTPHEWHGCNSLTSFSG</sequence>
<dbReference type="Pfam" id="PF00856">
    <property type="entry name" value="SET"/>
    <property type="match status" value="1"/>
</dbReference>
<name>W4FEC0_APHAT</name>
<evidence type="ECO:0000259" key="1">
    <source>
        <dbReference type="PROSITE" id="PS50280"/>
    </source>
</evidence>
<dbReference type="VEuPathDB" id="FungiDB:H257_17574"/>
<dbReference type="SUPFAM" id="SSF82199">
    <property type="entry name" value="SET domain"/>
    <property type="match status" value="1"/>
</dbReference>
<dbReference type="EMBL" id="KI913223">
    <property type="protein sequence ID" value="ETV65852.1"/>
    <property type="molecule type" value="Genomic_DNA"/>
</dbReference>
<dbReference type="SMART" id="SM00317">
    <property type="entry name" value="SET"/>
    <property type="match status" value="1"/>
</dbReference>
<dbReference type="PROSITE" id="PS50280">
    <property type="entry name" value="SET"/>
    <property type="match status" value="1"/>
</dbReference>
<accession>W4FEC0</accession>
<proteinExistence type="predicted"/>
<dbReference type="STRING" id="112090.W4FEC0"/>
<organism evidence="2">
    <name type="scientific">Aphanomyces astaci</name>
    <name type="common">Crayfish plague agent</name>
    <dbReference type="NCBI Taxonomy" id="112090"/>
    <lineage>
        <taxon>Eukaryota</taxon>
        <taxon>Sar</taxon>
        <taxon>Stramenopiles</taxon>
        <taxon>Oomycota</taxon>
        <taxon>Saprolegniomycetes</taxon>
        <taxon>Saprolegniales</taxon>
        <taxon>Verrucalvaceae</taxon>
        <taxon>Aphanomyces</taxon>
    </lineage>
</organism>